<organism evidence="3 4">
    <name type="scientific">Fragilariopsis cylindrus CCMP1102</name>
    <dbReference type="NCBI Taxonomy" id="635003"/>
    <lineage>
        <taxon>Eukaryota</taxon>
        <taxon>Sar</taxon>
        <taxon>Stramenopiles</taxon>
        <taxon>Ochrophyta</taxon>
        <taxon>Bacillariophyta</taxon>
        <taxon>Bacillariophyceae</taxon>
        <taxon>Bacillariophycidae</taxon>
        <taxon>Bacillariales</taxon>
        <taxon>Bacillariaceae</taxon>
        <taxon>Fragilariopsis</taxon>
    </lineage>
</organism>
<dbReference type="KEGG" id="fcy:FRACYDRAFT_248227"/>
<feature type="domain" description="PH" evidence="2">
    <location>
        <begin position="107"/>
        <end position="217"/>
    </location>
</feature>
<accession>A0A1E7ETM5</accession>
<evidence type="ECO:0000313" key="3">
    <source>
        <dbReference type="EMBL" id="OEU09378.1"/>
    </source>
</evidence>
<dbReference type="Pfam" id="PF00169">
    <property type="entry name" value="PH"/>
    <property type="match status" value="1"/>
</dbReference>
<dbReference type="InterPro" id="IPR051707">
    <property type="entry name" value="PI-Interact_SigTrans_Reg"/>
</dbReference>
<dbReference type="EMBL" id="KV784375">
    <property type="protein sequence ID" value="OEU09378.1"/>
    <property type="molecule type" value="Genomic_DNA"/>
</dbReference>
<dbReference type="Proteomes" id="UP000095751">
    <property type="component" value="Unassembled WGS sequence"/>
</dbReference>
<dbReference type="InterPro" id="IPR011993">
    <property type="entry name" value="PH-like_dom_sf"/>
</dbReference>
<reference evidence="3 4" key="1">
    <citation type="submission" date="2016-09" db="EMBL/GenBank/DDBJ databases">
        <title>Extensive genetic diversity and differential bi-allelic expression allows diatom success in the polar Southern Ocean.</title>
        <authorList>
            <consortium name="DOE Joint Genome Institute"/>
            <person name="Mock T."/>
            <person name="Otillar R.P."/>
            <person name="Strauss J."/>
            <person name="Dupont C."/>
            <person name="Frickenhaus S."/>
            <person name="Maumus F."/>
            <person name="Mcmullan M."/>
            <person name="Sanges R."/>
            <person name="Schmutz J."/>
            <person name="Toseland A."/>
            <person name="Valas R."/>
            <person name="Veluchamy A."/>
            <person name="Ward B.J."/>
            <person name="Allen A."/>
            <person name="Barry K."/>
            <person name="Falciatore A."/>
            <person name="Ferrante M."/>
            <person name="Fortunato A.E."/>
            <person name="Gloeckner G."/>
            <person name="Gruber A."/>
            <person name="Hipkin R."/>
            <person name="Janech M."/>
            <person name="Kroth P."/>
            <person name="Leese F."/>
            <person name="Lindquist E."/>
            <person name="Lyon B.R."/>
            <person name="Martin J."/>
            <person name="Mayer C."/>
            <person name="Parker M."/>
            <person name="Quesneville H."/>
            <person name="Raymond J."/>
            <person name="Uhlig C."/>
            <person name="Valentin K.U."/>
            <person name="Worden A.Z."/>
            <person name="Armbrust E.V."/>
            <person name="Bowler C."/>
            <person name="Green B."/>
            <person name="Moulton V."/>
            <person name="Van Oosterhout C."/>
            <person name="Grigoriev I."/>
        </authorList>
    </citation>
    <scope>NUCLEOTIDE SEQUENCE [LARGE SCALE GENOMIC DNA]</scope>
    <source>
        <strain evidence="3 4">CCMP1102</strain>
    </source>
</reference>
<dbReference type="SUPFAM" id="SSF50729">
    <property type="entry name" value="PH domain-like"/>
    <property type="match status" value="2"/>
</dbReference>
<name>A0A1E7ETM5_9STRA</name>
<feature type="compositionally biased region" description="Basic residues" evidence="1">
    <location>
        <begin position="673"/>
        <end position="686"/>
    </location>
</feature>
<sequence>MEGQDGNESSSSEDDLNGSIQQTGSSDADDVTVSSDDQLSLSDSEYFERGARADRMELRRVPYEDLTDTQSTCLNFAMEHRIFLRAMLGLLNERDKTATEIGMNDPNVFKCGPLKKASHLLSGVWKMKYVEIRRGMFSYFEDVASGDKNAPCSLLQKNIPLSSNETTCRAVKIHRNGLNMVQGAIFELKVGKFGRLWLARTKAERKKWLEAINDAMIGRSINQDSDNVHGRSGNVNSRSPYKDDLKLYLKIKANLKNSKSKKEYIDGLINLSGRDPLNIPVRWIMEQLENKNNGRTEDNTVGAFVETSINSSVEQLWRDLRRDTIRINKELFLGDSGHGPEKIIGALTRDIVAVSRSDSKYYRYAIPESKAVAYARDILLSINRTRSGGDSYFCIDTLTSNSDLVVIVPSSQQAEPLSITVELDESDGFADYSSNDKTGWIRTRNRIQKSWRKRFFVLSEGTLSFYRHATPRPHGFRKQDVITDATISVDEAKDQPGYYVISIDPKDGIQERLLYFNSVDKVISWAHALECVAKSSSNRFGKRVRGLSSSQEPRQTIEQAMTTHLATLGLDSTDIEERLARLSARTFSRVRISAHASTEYNVCTNDPQGFDGDKWATLTATFLQRFRITCGRIVGGEEIVQVGVSKCSLVTEDGDNLHDDNQGNQLDDAPISPRRKLSLHRRRQSR</sequence>
<proteinExistence type="predicted"/>
<dbReference type="AlphaFoldDB" id="A0A1E7ETM5"/>
<evidence type="ECO:0000256" key="1">
    <source>
        <dbReference type="SAM" id="MobiDB-lite"/>
    </source>
</evidence>
<dbReference type="OrthoDB" id="185175at2759"/>
<dbReference type="InParanoid" id="A0A1E7ETM5"/>
<keyword evidence="4" id="KW-1185">Reference proteome</keyword>
<feature type="compositionally biased region" description="Polar residues" evidence="1">
    <location>
        <begin position="1"/>
        <end position="10"/>
    </location>
</feature>
<dbReference type="PROSITE" id="PS50003">
    <property type="entry name" value="PH_DOMAIN"/>
    <property type="match status" value="2"/>
</dbReference>
<dbReference type="PANTHER" id="PTHR14336">
    <property type="entry name" value="TANDEM PH DOMAIN CONTAINING PROTEIN"/>
    <property type="match status" value="1"/>
</dbReference>
<dbReference type="InterPro" id="IPR001849">
    <property type="entry name" value="PH_domain"/>
</dbReference>
<evidence type="ECO:0000313" key="4">
    <source>
        <dbReference type="Proteomes" id="UP000095751"/>
    </source>
</evidence>
<feature type="region of interest" description="Disordered" evidence="1">
    <location>
        <begin position="1"/>
        <end position="40"/>
    </location>
</feature>
<feature type="region of interest" description="Disordered" evidence="1">
    <location>
        <begin position="655"/>
        <end position="686"/>
    </location>
</feature>
<feature type="domain" description="PH" evidence="2">
    <location>
        <begin position="434"/>
        <end position="534"/>
    </location>
</feature>
<feature type="compositionally biased region" description="Low complexity" evidence="1">
    <location>
        <begin position="31"/>
        <end position="40"/>
    </location>
</feature>
<dbReference type="PANTHER" id="PTHR14336:SF8">
    <property type="entry name" value="PROTEIN OPY1"/>
    <property type="match status" value="1"/>
</dbReference>
<gene>
    <name evidence="3" type="ORF">FRACYDRAFT_248227</name>
</gene>
<dbReference type="SMART" id="SM00233">
    <property type="entry name" value="PH"/>
    <property type="match status" value="2"/>
</dbReference>
<protein>
    <recommendedName>
        <fullName evidence="2">PH domain-containing protein</fullName>
    </recommendedName>
</protein>
<dbReference type="Gene3D" id="2.30.29.30">
    <property type="entry name" value="Pleckstrin-homology domain (PH domain)/Phosphotyrosine-binding domain (PTB)"/>
    <property type="match status" value="2"/>
</dbReference>
<dbReference type="CDD" id="cd00821">
    <property type="entry name" value="PH"/>
    <property type="match status" value="1"/>
</dbReference>
<evidence type="ECO:0000259" key="2">
    <source>
        <dbReference type="PROSITE" id="PS50003"/>
    </source>
</evidence>